<comment type="caution">
    <text evidence="1">The sequence shown here is derived from an EMBL/GenBank/DDBJ whole genome shotgun (WGS) entry which is preliminary data.</text>
</comment>
<dbReference type="EMBL" id="JACCFK010000001">
    <property type="protein sequence ID" value="NYI89054.1"/>
    <property type="molecule type" value="Genomic_DNA"/>
</dbReference>
<sequence>MFPRRGLLRDQYDVLELDAEVPGDLADRLGVRVAPVDDGSRRADDLPQIPGESPGEHALFFRCDPHYIPA</sequence>
<dbReference type="AlphaFoldDB" id="A0A853B2L7"/>
<organism evidence="1 2">
    <name type="scientific">Amycolatopsis endophytica</name>
    <dbReference type="NCBI Taxonomy" id="860233"/>
    <lineage>
        <taxon>Bacteria</taxon>
        <taxon>Bacillati</taxon>
        <taxon>Actinomycetota</taxon>
        <taxon>Actinomycetes</taxon>
        <taxon>Pseudonocardiales</taxon>
        <taxon>Pseudonocardiaceae</taxon>
        <taxon>Amycolatopsis</taxon>
    </lineage>
</organism>
<reference evidence="1 2" key="1">
    <citation type="submission" date="2020-07" db="EMBL/GenBank/DDBJ databases">
        <title>Sequencing the genomes of 1000 actinobacteria strains.</title>
        <authorList>
            <person name="Klenk H.-P."/>
        </authorList>
    </citation>
    <scope>NUCLEOTIDE SEQUENCE [LARGE SCALE GENOMIC DNA]</scope>
    <source>
        <strain evidence="1 2">DSM 104006</strain>
    </source>
</reference>
<name>A0A853B2L7_9PSEU</name>
<protein>
    <submittedName>
        <fullName evidence="1">Uncharacterized protein</fullName>
    </submittedName>
</protein>
<dbReference type="RefSeq" id="WP_246338546.1">
    <property type="nucleotide sequence ID" value="NZ_JACCFK010000001.1"/>
</dbReference>
<keyword evidence="2" id="KW-1185">Reference proteome</keyword>
<proteinExistence type="predicted"/>
<dbReference type="Proteomes" id="UP000549616">
    <property type="component" value="Unassembled WGS sequence"/>
</dbReference>
<gene>
    <name evidence="1" type="ORF">HNR02_002377</name>
</gene>
<accession>A0A853B2L7</accession>
<evidence type="ECO:0000313" key="1">
    <source>
        <dbReference type="EMBL" id="NYI89054.1"/>
    </source>
</evidence>
<evidence type="ECO:0000313" key="2">
    <source>
        <dbReference type="Proteomes" id="UP000549616"/>
    </source>
</evidence>